<evidence type="ECO:0000256" key="1">
    <source>
        <dbReference type="SAM" id="SignalP"/>
    </source>
</evidence>
<feature type="domain" description="DUF5672" evidence="2">
    <location>
        <begin position="230"/>
        <end position="388"/>
    </location>
</feature>
<evidence type="ECO:0000313" key="4">
    <source>
        <dbReference type="Proteomes" id="UP001054902"/>
    </source>
</evidence>
<evidence type="ECO:0000313" key="3">
    <source>
        <dbReference type="EMBL" id="GFH47159.1"/>
    </source>
</evidence>
<keyword evidence="4" id="KW-1185">Reference proteome</keyword>
<proteinExistence type="predicted"/>
<reference evidence="3 4" key="1">
    <citation type="journal article" date="2021" name="Sci. Rep.">
        <title>The genome of the diatom Chaetoceros tenuissimus carries an ancient integrated fragment of an extant virus.</title>
        <authorList>
            <person name="Hongo Y."/>
            <person name="Kimura K."/>
            <person name="Takaki Y."/>
            <person name="Yoshida Y."/>
            <person name="Baba S."/>
            <person name="Kobayashi G."/>
            <person name="Nagasaki K."/>
            <person name="Hano T."/>
            <person name="Tomaru Y."/>
        </authorList>
    </citation>
    <scope>NUCLEOTIDE SEQUENCE [LARGE SCALE GENOMIC DNA]</scope>
    <source>
        <strain evidence="3 4">NIES-3715</strain>
    </source>
</reference>
<feature type="signal peptide" evidence="1">
    <location>
        <begin position="1"/>
        <end position="16"/>
    </location>
</feature>
<dbReference type="Pfam" id="PF18922">
    <property type="entry name" value="DUF5672"/>
    <property type="match status" value="1"/>
</dbReference>
<dbReference type="EMBL" id="BLLK01000022">
    <property type="protein sequence ID" value="GFH47159.1"/>
    <property type="molecule type" value="Genomic_DNA"/>
</dbReference>
<protein>
    <recommendedName>
        <fullName evidence="2">DUF5672 domain-containing protein</fullName>
    </recommendedName>
</protein>
<sequence length="484" mass="55384">MKHILYGAIFALVVFSLQILRELELPRNIDADNQRKVLEDTMDHGEFKTYNPTLDHELYRSIYDAYHKGVGLRGLVNQNNMVLNTTNETTKLDLSSYGDDIMNKGCELTVLIMDPSISSSRSGAPVYFALESVAAYLPNACVLIQTSNCRLRKKTRNSNNNDGSDEPIYKTIYESSLPLFQGMIERGQVRIKFLDHKKYRFRSCNNFYNPSFAVMNYHYWGDDEFIPNVDSDNVLLIQSDSVLCHSFDLNMYKQYDYVGGLWQRNHPFIKGMDMCQELPKTWKNYHKHLENNTVYFPKMCENNGIAPLGNGGFSLRRRSGMKYAIESCPHDTFSGLDMSVINNATCRPGAGGINEDVYFGTVLRGLPNGSMPSAFETSLFSVEMVWAEQSIELYGGPTLEDRYKAAERISGKYSGVNISSIPLKRRGICFNDFDDSIDRLTVPIGMHKPWWYFSNDILLSKDVDEQCPFLKYVFHPRENKFAIK</sequence>
<gene>
    <name evidence="3" type="ORF">CTEN210_03634</name>
</gene>
<comment type="caution">
    <text evidence="3">The sequence shown here is derived from an EMBL/GenBank/DDBJ whole genome shotgun (WGS) entry which is preliminary data.</text>
</comment>
<dbReference type="AlphaFoldDB" id="A0AAD3CLX2"/>
<dbReference type="InterPro" id="IPR043729">
    <property type="entry name" value="DUF5672"/>
</dbReference>
<accession>A0AAD3CLX2</accession>
<evidence type="ECO:0000259" key="2">
    <source>
        <dbReference type="Pfam" id="PF18922"/>
    </source>
</evidence>
<organism evidence="3 4">
    <name type="scientific">Chaetoceros tenuissimus</name>
    <dbReference type="NCBI Taxonomy" id="426638"/>
    <lineage>
        <taxon>Eukaryota</taxon>
        <taxon>Sar</taxon>
        <taxon>Stramenopiles</taxon>
        <taxon>Ochrophyta</taxon>
        <taxon>Bacillariophyta</taxon>
        <taxon>Coscinodiscophyceae</taxon>
        <taxon>Chaetocerotophycidae</taxon>
        <taxon>Chaetocerotales</taxon>
        <taxon>Chaetocerotaceae</taxon>
        <taxon>Chaetoceros</taxon>
    </lineage>
</organism>
<feature type="chain" id="PRO_5042187922" description="DUF5672 domain-containing protein" evidence="1">
    <location>
        <begin position="17"/>
        <end position="484"/>
    </location>
</feature>
<name>A0AAD3CLX2_9STRA</name>
<keyword evidence="1" id="KW-0732">Signal</keyword>
<dbReference type="Proteomes" id="UP001054902">
    <property type="component" value="Unassembled WGS sequence"/>
</dbReference>